<sequence>MSCLFYHANDENVYVLNGSADQIGSIPLTHVLAVTTLGAAAGWVNTVERFGSGKLTMERILRAAIELCEEGFTVSEVSARLGSKCHLTNGKEGFYNGPIVHPIVEAVHERGGLLSVGDLALHVEKGSTTPDPICIRFNDMVDVWEHPPNGQRIVALMALVLLKEIERTNQITCISSLRHISAEYIHALALIKVFRIAFSDA</sequence>
<dbReference type="EMBL" id="MIKG01000004">
    <property type="protein sequence ID" value="RAO66861.1"/>
    <property type="molecule type" value="Genomic_DNA"/>
</dbReference>
<dbReference type="GeneID" id="63792089"/>
<evidence type="ECO:0000313" key="1">
    <source>
        <dbReference type="EMBL" id="RAO66861.1"/>
    </source>
</evidence>
<dbReference type="InterPro" id="IPR029055">
    <property type="entry name" value="Ntn_hydrolases_N"/>
</dbReference>
<organism evidence="1 2">
    <name type="scientific">Talaromyces amestolkiae</name>
    <dbReference type="NCBI Taxonomy" id="1196081"/>
    <lineage>
        <taxon>Eukaryota</taxon>
        <taxon>Fungi</taxon>
        <taxon>Dikarya</taxon>
        <taxon>Ascomycota</taxon>
        <taxon>Pezizomycotina</taxon>
        <taxon>Eurotiomycetes</taxon>
        <taxon>Eurotiomycetidae</taxon>
        <taxon>Eurotiales</taxon>
        <taxon>Trichocomaceae</taxon>
        <taxon>Talaromyces</taxon>
        <taxon>Talaromyces sect. Talaromyces</taxon>
    </lineage>
</organism>
<dbReference type="InterPro" id="IPR043138">
    <property type="entry name" value="GGT_lsub"/>
</dbReference>
<dbReference type="Pfam" id="PF01019">
    <property type="entry name" value="G_glu_transpept"/>
    <property type="match status" value="2"/>
</dbReference>
<dbReference type="STRING" id="1196081.A0A364KTP0"/>
<dbReference type="PANTHER" id="PTHR43881">
    <property type="entry name" value="GAMMA-GLUTAMYLTRANSPEPTIDASE (AFU_ORTHOLOGUE AFUA_4G13580)"/>
    <property type="match status" value="1"/>
</dbReference>
<dbReference type="PANTHER" id="PTHR43881:SF1">
    <property type="entry name" value="GAMMA-GLUTAMYLTRANSPEPTIDASE (AFU_ORTHOLOGUE AFUA_4G13580)"/>
    <property type="match status" value="1"/>
</dbReference>
<keyword evidence="2" id="KW-1185">Reference proteome</keyword>
<reference evidence="1 2" key="1">
    <citation type="journal article" date="2017" name="Biotechnol. Biofuels">
        <title>Differential beta-glucosidase expression as a function of carbon source availability in Talaromyces amestolkiae: a genomic and proteomic approach.</title>
        <authorList>
            <person name="de Eugenio L.I."/>
            <person name="Mendez-Liter J.A."/>
            <person name="Nieto-Dominguez M."/>
            <person name="Alonso L."/>
            <person name="Gil-Munoz J."/>
            <person name="Barriuso J."/>
            <person name="Prieto A."/>
            <person name="Martinez M.J."/>
        </authorList>
    </citation>
    <scope>NUCLEOTIDE SEQUENCE [LARGE SCALE GENOMIC DNA]</scope>
    <source>
        <strain evidence="1 2">CIB</strain>
    </source>
</reference>
<comment type="caution">
    <text evidence="1">The sequence shown here is derived from an EMBL/GenBank/DDBJ whole genome shotgun (WGS) entry which is preliminary data.</text>
</comment>
<dbReference type="Gene3D" id="1.10.246.130">
    <property type="match status" value="1"/>
</dbReference>
<dbReference type="RefSeq" id="XP_040731377.1">
    <property type="nucleotide sequence ID" value="XM_040875066.1"/>
</dbReference>
<dbReference type="Proteomes" id="UP000249363">
    <property type="component" value="Unassembled WGS sequence"/>
</dbReference>
<dbReference type="InterPro" id="IPR052896">
    <property type="entry name" value="GGT-like_enzyme"/>
</dbReference>
<protein>
    <submittedName>
        <fullName evidence="1">Uncharacterized protein</fullName>
    </submittedName>
</protein>
<evidence type="ECO:0000313" key="2">
    <source>
        <dbReference type="Proteomes" id="UP000249363"/>
    </source>
</evidence>
<gene>
    <name evidence="1" type="ORF">BHQ10_002873</name>
</gene>
<accession>A0A364KTP0</accession>
<dbReference type="SUPFAM" id="SSF56235">
    <property type="entry name" value="N-terminal nucleophile aminohydrolases (Ntn hydrolases)"/>
    <property type="match status" value="1"/>
</dbReference>
<dbReference type="OrthoDB" id="2015213at2759"/>
<dbReference type="AlphaFoldDB" id="A0A364KTP0"/>
<proteinExistence type="predicted"/>
<name>A0A364KTP0_TALAM</name>